<protein>
    <submittedName>
        <fullName evidence="2">Nitrate transporter</fullName>
    </submittedName>
</protein>
<keyword evidence="1" id="KW-0472">Membrane</keyword>
<reference evidence="2 3" key="1">
    <citation type="journal article" date="2014" name="Am. J. Bot.">
        <title>Genome assembly and annotation for red clover (Trifolium pratense; Fabaceae).</title>
        <authorList>
            <person name="Istvanek J."/>
            <person name="Jaros M."/>
            <person name="Krenek A."/>
            <person name="Repkova J."/>
        </authorList>
    </citation>
    <scope>NUCLEOTIDE SEQUENCE [LARGE SCALE GENOMIC DNA]</scope>
    <source>
        <strain evidence="3">cv. Tatra</strain>
        <tissue evidence="2">Young leaves</tissue>
    </source>
</reference>
<dbReference type="AlphaFoldDB" id="A0A2K3MFP4"/>
<dbReference type="EMBL" id="ASHM01060347">
    <property type="protein sequence ID" value="PNX89612.1"/>
    <property type="molecule type" value="Genomic_DNA"/>
</dbReference>
<dbReference type="Proteomes" id="UP000236291">
    <property type="component" value="Unassembled WGS sequence"/>
</dbReference>
<reference evidence="2 3" key="2">
    <citation type="journal article" date="2017" name="Front. Plant Sci.">
        <title>Gene Classification and Mining of Molecular Markers Useful in Red Clover (Trifolium pratense) Breeding.</title>
        <authorList>
            <person name="Istvanek J."/>
            <person name="Dluhosova J."/>
            <person name="Dluhos P."/>
            <person name="Patkova L."/>
            <person name="Nedelnik J."/>
            <person name="Repkova J."/>
        </authorList>
    </citation>
    <scope>NUCLEOTIDE SEQUENCE [LARGE SCALE GENOMIC DNA]</scope>
    <source>
        <strain evidence="3">cv. Tatra</strain>
        <tissue evidence="2">Young leaves</tissue>
    </source>
</reference>
<evidence type="ECO:0000313" key="3">
    <source>
        <dbReference type="Proteomes" id="UP000236291"/>
    </source>
</evidence>
<dbReference type="Gene3D" id="1.20.1250.20">
    <property type="entry name" value="MFS general substrate transporter like domains"/>
    <property type="match status" value="1"/>
</dbReference>
<dbReference type="PANTHER" id="PTHR11654">
    <property type="entry name" value="OLIGOPEPTIDE TRANSPORTER-RELATED"/>
    <property type="match status" value="1"/>
</dbReference>
<keyword evidence="1" id="KW-1133">Transmembrane helix</keyword>
<evidence type="ECO:0000256" key="1">
    <source>
        <dbReference type="SAM" id="Phobius"/>
    </source>
</evidence>
<sequence>MKLEEELQLVDGNKVDWKGRSALKFKYGGMKAAFLMLVAFGLENLATFSLAVNSVPYFNGVMHYELEDAANMLTNYMGVSYILAILVAVVADTWLGRYKSVLFSGFFEFL</sequence>
<dbReference type="InterPro" id="IPR036259">
    <property type="entry name" value="MFS_trans_sf"/>
</dbReference>
<evidence type="ECO:0000313" key="2">
    <source>
        <dbReference type="EMBL" id="PNX89612.1"/>
    </source>
</evidence>
<comment type="caution">
    <text evidence="2">The sequence shown here is derived from an EMBL/GenBank/DDBJ whole genome shotgun (WGS) entry which is preliminary data.</text>
</comment>
<feature type="transmembrane region" description="Helical" evidence="1">
    <location>
        <begin position="32"/>
        <end position="52"/>
    </location>
</feature>
<feature type="transmembrane region" description="Helical" evidence="1">
    <location>
        <begin position="72"/>
        <end position="95"/>
    </location>
</feature>
<name>A0A2K3MFP4_TRIPR</name>
<gene>
    <name evidence="2" type="ORF">L195_g045734</name>
</gene>
<organism evidence="2 3">
    <name type="scientific">Trifolium pratense</name>
    <name type="common">Red clover</name>
    <dbReference type="NCBI Taxonomy" id="57577"/>
    <lineage>
        <taxon>Eukaryota</taxon>
        <taxon>Viridiplantae</taxon>
        <taxon>Streptophyta</taxon>
        <taxon>Embryophyta</taxon>
        <taxon>Tracheophyta</taxon>
        <taxon>Spermatophyta</taxon>
        <taxon>Magnoliopsida</taxon>
        <taxon>eudicotyledons</taxon>
        <taxon>Gunneridae</taxon>
        <taxon>Pentapetalae</taxon>
        <taxon>rosids</taxon>
        <taxon>fabids</taxon>
        <taxon>Fabales</taxon>
        <taxon>Fabaceae</taxon>
        <taxon>Papilionoideae</taxon>
        <taxon>50 kb inversion clade</taxon>
        <taxon>NPAAA clade</taxon>
        <taxon>Hologalegina</taxon>
        <taxon>IRL clade</taxon>
        <taxon>Trifolieae</taxon>
        <taxon>Trifolium</taxon>
    </lineage>
</organism>
<feature type="non-terminal residue" evidence="2">
    <location>
        <position position="110"/>
    </location>
</feature>
<keyword evidence="1" id="KW-0812">Transmembrane</keyword>
<accession>A0A2K3MFP4</accession>
<dbReference type="STRING" id="57577.A0A2K3MFP4"/>
<dbReference type="SUPFAM" id="SSF103473">
    <property type="entry name" value="MFS general substrate transporter"/>
    <property type="match status" value="1"/>
</dbReference>
<proteinExistence type="predicted"/>